<dbReference type="RefSeq" id="WP_081443723.1">
    <property type="nucleotide sequence ID" value="NZ_SGAX01000001.1"/>
</dbReference>
<organism evidence="5 6">
    <name type="scientific">Weissella paramesenteroides</name>
    <name type="common">Leuconostoc paramesenteroides</name>
    <dbReference type="NCBI Taxonomy" id="1249"/>
    <lineage>
        <taxon>Bacteria</taxon>
        <taxon>Bacillati</taxon>
        <taxon>Bacillota</taxon>
        <taxon>Bacilli</taxon>
        <taxon>Lactobacillales</taxon>
        <taxon>Lactobacillaceae</taxon>
        <taxon>Weissella</taxon>
    </lineage>
</organism>
<dbReference type="SUPFAM" id="SSF161219">
    <property type="entry name" value="CHY zinc finger-like"/>
    <property type="match status" value="1"/>
</dbReference>
<name>A0A4Q7IY93_WEIPA</name>
<keyword evidence="3" id="KW-0862">Zinc</keyword>
<evidence type="ECO:0000256" key="2">
    <source>
        <dbReference type="ARBA" id="ARBA00022771"/>
    </source>
</evidence>
<reference evidence="5 6" key="1">
    <citation type="submission" date="2020-03" db="EMBL/GenBank/DDBJ databases">
        <title>Comparative genomics of Weissella paramesenteroides.</title>
        <authorList>
            <person name="Kant R."/>
            <person name="Takala T."/>
            <person name="Saris P."/>
        </authorList>
    </citation>
    <scope>NUCLEOTIDE SEQUENCE [LARGE SCALE GENOMIC DNA]</scope>
    <source>
        <strain evidence="5 6">SJ27-4</strain>
    </source>
</reference>
<proteinExistence type="predicted"/>
<evidence type="ECO:0000259" key="4">
    <source>
        <dbReference type="PROSITE" id="PS51266"/>
    </source>
</evidence>
<sequence length="123" mass="14094">MALQNHLQVAKLSKQPSSDKNDASIVIHGIQLDSYGRCLHYHTNNDIVALKCAQCHQYFACYQCHDAIMSHEFMPANPEDKSVMCGVCHHIMNYQDYSQNSCPNCHHAFNPRCALHHEIYFES</sequence>
<evidence type="ECO:0000313" key="5">
    <source>
        <dbReference type="EMBL" id="MDF8370943.1"/>
    </source>
</evidence>
<dbReference type="PROSITE" id="PS51266">
    <property type="entry name" value="ZF_CHY"/>
    <property type="match status" value="1"/>
</dbReference>
<comment type="caution">
    <text evidence="5">The sequence shown here is derived from an EMBL/GenBank/DDBJ whole genome shotgun (WGS) entry which is preliminary data.</text>
</comment>
<evidence type="ECO:0000313" key="6">
    <source>
        <dbReference type="Proteomes" id="UP001215461"/>
    </source>
</evidence>
<dbReference type="InterPro" id="IPR037274">
    <property type="entry name" value="Znf_CHY_sf"/>
</dbReference>
<evidence type="ECO:0000256" key="3">
    <source>
        <dbReference type="ARBA" id="ARBA00022833"/>
    </source>
</evidence>
<keyword evidence="2" id="KW-0863">Zinc-finger</keyword>
<evidence type="ECO:0000256" key="1">
    <source>
        <dbReference type="ARBA" id="ARBA00022723"/>
    </source>
</evidence>
<dbReference type="Proteomes" id="UP001215461">
    <property type="component" value="Unassembled WGS sequence"/>
</dbReference>
<protein>
    <recommendedName>
        <fullName evidence="4">CHY-type domain-containing protein</fullName>
    </recommendedName>
</protein>
<accession>A0A4Q7IY93</accession>
<keyword evidence="1" id="KW-0479">Metal-binding</keyword>
<feature type="domain" description="CHY-type" evidence="4">
    <location>
        <begin position="31"/>
        <end position="107"/>
    </location>
</feature>
<gene>
    <name evidence="5" type="ORF">G9403_04610</name>
</gene>
<dbReference type="InterPro" id="IPR008913">
    <property type="entry name" value="Znf_CHY"/>
</dbReference>
<dbReference type="KEGG" id="wpa:CO680_08625"/>
<dbReference type="GO" id="GO:0008270">
    <property type="term" value="F:zinc ion binding"/>
    <property type="evidence" value="ECO:0007669"/>
    <property type="project" value="UniProtKB-KW"/>
</dbReference>
<dbReference type="EMBL" id="JAANXN010000005">
    <property type="protein sequence ID" value="MDF8370943.1"/>
    <property type="molecule type" value="Genomic_DNA"/>
</dbReference>
<dbReference type="Pfam" id="PF05495">
    <property type="entry name" value="zf-CHY"/>
    <property type="match status" value="1"/>
</dbReference>
<dbReference type="AlphaFoldDB" id="A0A4Q7IY93"/>